<dbReference type="GO" id="GO:0046872">
    <property type="term" value="F:metal ion binding"/>
    <property type="evidence" value="ECO:0007669"/>
    <property type="project" value="UniProtKB-KW"/>
</dbReference>
<evidence type="ECO:0000313" key="11">
    <source>
        <dbReference type="EMBL" id="KAG6580975.1"/>
    </source>
</evidence>
<comment type="cofactor">
    <cofactor evidence="1">
        <name>Fe(2+)</name>
        <dbReference type="ChEBI" id="CHEBI:29033"/>
    </cofactor>
</comment>
<dbReference type="NCBIfam" id="NF008277">
    <property type="entry name" value="PRK11055.1"/>
    <property type="match status" value="1"/>
</dbReference>
<protein>
    <recommendedName>
        <fullName evidence="4">cysteine dioxygenase</fullName>
        <ecNumber evidence="4">1.13.11.20</ecNumber>
    </recommendedName>
</protein>
<proteinExistence type="inferred from homology"/>
<keyword evidence="5" id="KW-0479">Metal-binding</keyword>
<reference evidence="11 12" key="1">
    <citation type="journal article" date="2021" name="Hortic Res">
        <title>The domestication of Cucurbita argyrosperma as revealed by the genome of its wild relative.</title>
        <authorList>
            <person name="Barrera-Redondo J."/>
            <person name="Sanchez-de la Vega G."/>
            <person name="Aguirre-Liguori J.A."/>
            <person name="Castellanos-Morales G."/>
            <person name="Gutierrez-Guerrero Y.T."/>
            <person name="Aguirre-Dugua X."/>
            <person name="Aguirre-Planter E."/>
            <person name="Tenaillon M.I."/>
            <person name="Lira-Saade R."/>
            <person name="Eguiarte L.E."/>
        </authorList>
    </citation>
    <scope>NUCLEOTIDE SEQUENCE [LARGE SCALE GENOMIC DNA]</scope>
    <source>
        <strain evidence="11">JBR-2021</strain>
    </source>
</reference>
<keyword evidence="12" id="KW-1185">Reference proteome</keyword>
<keyword evidence="10" id="KW-1133">Transmembrane helix</keyword>
<keyword evidence="10" id="KW-0812">Transmembrane</keyword>
<dbReference type="FunFam" id="2.70.98.10:FF:000008">
    <property type="entry name" value="Aldose 1-epimerase"/>
    <property type="match status" value="1"/>
</dbReference>
<name>A0AAV6MG98_9ROSI</name>
<dbReference type="InterPro" id="IPR012864">
    <property type="entry name" value="PCO/ADO"/>
</dbReference>
<gene>
    <name evidence="11" type="primary">PCO2</name>
    <name evidence="11" type="ORF">SDJN03_20977</name>
</gene>
<dbReference type="Pfam" id="PF07847">
    <property type="entry name" value="PCO_ADO"/>
    <property type="match status" value="1"/>
</dbReference>
<comment type="caution">
    <text evidence="11">The sequence shown here is derived from an EMBL/GenBank/DDBJ whole genome shotgun (WGS) entry which is preliminary data.</text>
</comment>
<feature type="non-terminal residue" evidence="11">
    <location>
        <position position="1"/>
    </location>
</feature>
<dbReference type="Proteomes" id="UP000685013">
    <property type="component" value="Chromosome 14"/>
</dbReference>
<evidence type="ECO:0000256" key="6">
    <source>
        <dbReference type="ARBA" id="ARBA00023002"/>
    </source>
</evidence>
<evidence type="ECO:0000256" key="4">
    <source>
        <dbReference type="ARBA" id="ARBA00013133"/>
    </source>
</evidence>
<evidence type="ECO:0000256" key="8">
    <source>
        <dbReference type="ARBA" id="ARBA00024284"/>
    </source>
</evidence>
<dbReference type="GO" id="GO:0004034">
    <property type="term" value="F:aldose 1-epimerase activity"/>
    <property type="evidence" value="ECO:0007669"/>
    <property type="project" value="TreeGrafter"/>
</dbReference>
<keyword evidence="10" id="KW-0472">Membrane</keyword>
<comment type="similarity">
    <text evidence="3">Belongs to the cysteine dioxygenase family.</text>
</comment>
<evidence type="ECO:0000256" key="9">
    <source>
        <dbReference type="SAM" id="MobiDB-lite"/>
    </source>
</evidence>
<dbReference type="GO" id="GO:0006006">
    <property type="term" value="P:glucose metabolic process"/>
    <property type="evidence" value="ECO:0007669"/>
    <property type="project" value="TreeGrafter"/>
</dbReference>
<keyword evidence="7" id="KW-0408">Iron</keyword>
<feature type="compositionally biased region" description="Basic residues" evidence="9">
    <location>
        <begin position="27"/>
        <end position="37"/>
    </location>
</feature>
<feature type="region of interest" description="Disordered" evidence="9">
    <location>
        <begin position="21"/>
        <end position="40"/>
    </location>
</feature>
<sequence>MGIERYLADRKGKQFCELPKETTTNNKSRKNRRRTRKSSPLPVQKLYETCNEVFASGGIGIVPPFEDIERVRDVLDKMEPVDVGLSPEMPYFRTTAGRRTPPITYLHLYESNKFSMGIFCLPPSGVIPLHNHPGMTVFSKLLFGTMHIKAYDWVDGGAVNGTSTRDNVSRGRAPSRSIRLAKVKVDADFMAPCDSSILYPADGGNMHCFTAVTACAVLDVLGPPYSDRDGRHCSYYLDHPFTKFSVEEGVSVPEADRERYGGGQNRFTLWQIWAKFFLGLFCVIALAAFGIANASEKKREIGIFELKRGDLSVKFTNWGATIVSVLVPDKHGKLDDIVLGYDSIREYQNDTTYFGAIVGRVANRISGAKFTLNGVLYKLIANEGNNTLHGGTRGFSDVVWKVTKYEKSGSSPQIVFSYRSFDGFPGDLLVTANYTLVANNQLKLTMKAKALNKSTPVNLAQHTYWNLGGHNSGDILSNRLQIFGSRITVVDNYLIPTGKLESVKGTPYDFLKPRKVGSRINKLPKGYDMNYALDHGTGDEKVKKAAVVHDEKSGRTLEVSTNAPGVQLYTGNYIKDVKGKGGFVYQAHAALCLETQGYPDAVNHPRFPSTIVTSKKPYNHIMLFKFSAK</sequence>
<evidence type="ECO:0000256" key="2">
    <source>
        <dbReference type="ARBA" id="ARBA00006206"/>
    </source>
</evidence>
<evidence type="ECO:0000256" key="3">
    <source>
        <dbReference type="ARBA" id="ARBA00006622"/>
    </source>
</evidence>
<dbReference type="CDD" id="cd09019">
    <property type="entry name" value="galactose_mutarotase_like"/>
    <property type="match status" value="1"/>
</dbReference>
<evidence type="ECO:0000256" key="5">
    <source>
        <dbReference type="ARBA" id="ARBA00022723"/>
    </source>
</evidence>
<dbReference type="InterPro" id="IPR047215">
    <property type="entry name" value="Galactose_mutarotase-like"/>
</dbReference>
<feature type="transmembrane region" description="Helical" evidence="10">
    <location>
        <begin position="272"/>
        <end position="292"/>
    </location>
</feature>
<keyword evidence="6" id="KW-0560">Oxidoreductase</keyword>
<evidence type="ECO:0000256" key="7">
    <source>
        <dbReference type="ARBA" id="ARBA00023004"/>
    </source>
</evidence>
<evidence type="ECO:0000256" key="1">
    <source>
        <dbReference type="ARBA" id="ARBA00001954"/>
    </source>
</evidence>
<comment type="catalytic activity">
    <reaction evidence="8">
        <text>L-cysteine + O2 = 3-sulfino-L-alanine + H(+)</text>
        <dbReference type="Rhea" id="RHEA:20441"/>
        <dbReference type="ChEBI" id="CHEBI:15378"/>
        <dbReference type="ChEBI" id="CHEBI:15379"/>
        <dbReference type="ChEBI" id="CHEBI:35235"/>
        <dbReference type="ChEBI" id="CHEBI:61085"/>
        <dbReference type="EC" id="1.13.11.20"/>
    </reaction>
    <physiologicalReaction direction="left-to-right" evidence="8">
        <dbReference type="Rhea" id="RHEA:20442"/>
    </physiologicalReaction>
</comment>
<dbReference type="InterPro" id="IPR008183">
    <property type="entry name" value="Aldose_1/G6P_1-epimerase"/>
</dbReference>
<evidence type="ECO:0000313" key="12">
    <source>
        <dbReference type="Proteomes" id="UP000685013"/>
    </source>
</evidence>
<comment type="similarity">
    <text evidence="2">Belongs to the aldose epimerase family.</text>
</comment>
<dbReference type="GO" id="GO:0017172">
    <property type="term" value="F:cysteine dioxygenase activity"/>
    <property type="evidence" value="ECO:0007669"/>
    <property type="project" value="UniProtKB-EC"/>
</dbReference>
<dbReference type="PANTHER" id="PTHR10091:SF0">
    <property type="entry name" value="GALACTOSE MUTAROTASE"/>
    <property type="match status" value="1"/>
</dbReference>
<dbReference type="PANTHER" id="PTHR10091">
    <property type="entry name" value="ALDOSE-1-EPIMERASE"/>
    <property type="match status" value="1"/>
</dbReference>
<dbReference type="EC" id="1.13.11.20" evidence="4"/>
<organism evidence="11 12">
    <name type="scientific">Cucurbita argyrosperma subsp. sororia</name>
    <dbReference type="NCBI Taxonomy" id="37648"/>
    <lineage>
        <taxon>Eukaryota</taxon>
        <taxon>Viridiplantae</taxon>
        <taxon>Streptophyta</taxon>
        <taxon>Embryophyta</taxon>
        <taxon>Tracheophyta</taxon>
        <taxon>Spermatophyta</taxon>
        <taxon>Magnoliopsida</taxon>
        <taxon>eudicotyledons</taxon>
        <taxon>Gunneridae</taxon>
        <taxon>Pentapetalae</taxon>
        <taxon>rosids</taxon>
        <taxon>fabids</taxon>
        <taxon>Cucurbitales</taxon>
        <taxon>Cucurbitaceae</taxon>
        <taxon>Cucurbiteae</taxon>
        <taxon>Cucurbita</taxon>
    </lineage>
</organism>
<dbReference type="GO" id="GO:0033499">
    <property type="term" value="P:galactose catabolic process via UDP-galactose, Leloir pathway"/>
    <property type="evidence" value="ECO:0007669"/>
    <property type="project" value="TreeGrafter"/>
</dbReference>
<dbReference type="Pfam" id="PF01263">
    <property type="entry name" value="Aldose_epim"/>
    <property type="match status" value="1"/>
</dbReference>
<accession>A0AAV6MG98</accession>
<dbReference type="AlphaFoldDB" id="A0AAV6MG98"/>
<evidence type="ECO:0000256" key="10">
    <source>
        <dbReference type="SAM" id="Phobius"/>
    </source>
</evidence>
<dbReference type="CDD" id="cd20289">
    <property type="entry name" value="cupin_ADO"/>
    <property type="match status" value="1"/>
</dbReference>
<dbReference type="EMBL" id="JAGKQH010000014">
    <property type="protein sequence ID" value="KAG6580975.1"/>
    <property type="molecule type" value="Genomic_DNA"/>
</dbReference>